<reference evidence="2" key="1">
    <citation type="journal article" date="2019" name="Int. J. Syst. Evol. Microbiol.">
        <title>The Global Catalogue of Microorganisms (GCM) 10K type strain sequencing project: providing services to taxonomists for standard genome sequencing and annotation.</title>
        <authorList>
            <consortium name="The Broad Institute Genomics Platform"/>
            <consortium name="The Broad Institute Genome Sequencing Center for Infectious Disease"/>
            <person name="Wu L."/>
            <person name="Ma J."/>
        </authorList>
    </citation>
    <scope>NUCLEOTIDE SEQUENCE [LARGE SCALE GENOMIC DNA]</scope>
    <source>
        <strain evidence="2">JCM 18014</strain>
    </source>
</reference>
<dbReference type="EMBL" id="BAABHV010000008">
    <property type="protein sequence ID" value="GAA5049784.1"/>
    <property type="molecule type" value="Genomic_DNA"/>
</dbReference>
<accession>A0ABP9K264</accession>
<comment type="caution">
    <text evidence="1">The sequence shown here is derived from an EMBL/GenBank/DDBJ whole genome shotgun (WGS) entry which is preliminary data.</text>
</comment>
<evidence type="ECO:0000313" key="2">
    <source>
        <dbReference type="Proteomes" id="UP001500518"/>
    </source>
</evidence>
<name>A0ABP9K264_9SPHN</name>
<evidence type="ECO:0000313" key="1">
    <source>
        <dbReference type="EMBL" id="GAA5049784.1"/>
    </source>
</evidence>
<dbReference type="Proteomes" id="UP001500518">
    <property type="component" value="Unassembled WGS sequence"/>
</dbReference>
<organism evidence="1 2">
    <name type="scientific">Erythrobacter westpacificensis</name>
    <dbReference type="NCBI Taxonomy" id="1055231"/>
    <lineage>
        <taxon>Bacteria</taxon>
        <taxon>Pseudomonadati</taxon>
        <taxon>Pseudomonadota</taxon>
        <taxon>Alphaproteobacteria</taxon>
        <taxon>Sphingomonadales</taxon>
        <taxon>Erythrobacteraceae</taxon>
        <taxon>Erythrobacter/Porphyrobacter group</taxon>
        <taxon>Erythrobacter</taxon>
    </lineage>
</organism>
<protein>
    <submittedName>
        <fullName evidence="1">Uncharacterized protein</fullName>
    </submittedName>
</protein>
<gene>
    <name evidence="1" type="ORF">GCM10023208_08240</name>
</gene>
<keyword evidence="2" id="KW-1185">Reference proteome</keyword>
<proteinExistence type="predicted"/>
<dbReference type="RefSeq" id="WP_346031865.1">
    <property type="nucleotide sequence ID" value="NZ_BAABHV010000008.1"/>
</dbReference>
<sequence length="97" mass="10271">MTATASLRPEPSLGEILGEALRTAPLVDDFTFRGAQVLARDLAERLGVLEGDVFNALCTIPDSMLPLLRSPDGWAVLASFIAADFGTALNSFAPSIH</sequence>